<dbReference type="GO" id="GO:0001097">
    <property type="term" value="F:TFIIH-class transcription factor complex binding"/>
    <property type="evidence" value="ECO:0007669"/>
    <property type="project" value="TreeGrafter"/>
</dbReference>
<evidence type="ECO:0000313" key="3">
    <source>
        <dbReference type="Proteomes" id="UP000001876"/>
    </source>
</evidence>
<dbReference type="InterPro" id="IPR016656">
    <property type="entry name" value="TFIIE-bsu"/>
</dbReference>
<dbReference type="eggNOG" id="KOG3095">
    <property type="taxonomic scope" value="Eukaryota"/>
</dbReference>
<name>C1MH67_MICPC</name>
<dbReference type="Proteomes" id="UP000001876">
    <property type="component" value="Unassembled WGS sequence"/>
</dbReference>
<proteinExistence type="predicted"/>
<evidence type="ECO:0000256" key="1">
    <source>
        <dbReference type="SAM" id="MobiDB-lite"/>
    </source>
</evidence>
<dbReference type="OMA" id="LARFWLQ"/>
<dbReference type="RefSeq" id="XP_003055441.1">
    <property type="nucleotide sequence ID" value="XM_003055395.1"/>
</dbReference>
<dbReference type="PANTHER" id="PTHR12716">
    <property type="entry name" value="TRANSCRIPTION INITIATION FACTOR IIE, BETA SUBUNIT"/>
    <property type="match status" value="1"/>
</dbReference>
<gene>
    <name evidence="2" type="ORF">MICPUCDRAFT_13253</name>
</gene>
<feature type="compositionally biased region" description="Basic and acidic residues" evidence="1">
    <location>
        <begin position="156"/>
        <end position="171"/>
    </location>
</feature>
<dbReference type="GO" id="GO:0005673">
    <property type="term" value="C:transcription factor TFIIE complex"/>
    <property type="evidence" value="ECO:0007669"/>
    <property type="project" value="InterPro"/>
</dbReference>
<reference evidence="2 3" key="1">
    <citation type="journal article" date="2009" name="Science">
        <title>Green evolution and dynamic adaptations revealed by genomes of the marine picoeukaryotes Micromonas.</title>
        <authorList>
            <person name="Worden A.Z."/>
            <person name="Lee J.H."/>
            <person name="Mock T."/>
            <person name="Rouze P."/>
            <person name="Simmons M.P."/>
            <person name="Aerts A.L."/>
            <person name="Allen A.E."/>
            <person name="Cuvelier M.L."/>
            <person name="Derelle E."/>
            <person name="Everett M.V."/>
            <person name="Foulon E."/>
            <person name="Grimwood J."/>
            <person name="Gundlach H."/>
            <person name="Henrissat B."/>
            <person name="Napoli C."/>
            <person name="McDonald S.M."/>
            <person name="Parker M.S."/>
            <person name="Rombauts S."/>
            <person name="Salamov A."/>
            <person name="Von Dassow P."/>
            <person name="Badger J.H."/>
            <person name="Coutinho P.M."/>
            <person name="Demir E."/>
            <person name="Dubchak I."/>
            <person name="Gentemann C."/>
            <person name="Eikrem W."/>
            <person name="Gready J.E."/>
            <person name="John U."/>
            <person name="Lanier W."/>
            <person name="Lindquist E.A."/>
            <person name="Lucas S."/>
            <person name="Mayer K.F."/>
            <person name="Moreau H."/>
            <person name="Not F."/>
            <person name="Otillar R."/>
            <person name="Panaud O."/>
            <person name="Pangilinan J."/>
            <person name="Paulsen I."/>
            <person name="Piegu B."/>
            <person name="Poliakov A."/>
            <person name="Robbens S."/>
            <person name="Schmutz J."/>
            <person name="Toulza E."/>
            <person name="Wyss T."/>
            <person name="Zelensky A."/>
            <person name="Zhou K."/>
            <person name="Armbrust E.V."/>
            <person name="Bhattacharya D."/>
            <person name="Goodenough U.W."/>
            <person name="Van de Peer Y."/>
            <person name="Grigoriev I.V."/>
        </authorList>
    </citation>
    <scope>NUCLEOTIDE SEQUENCE [LARGE SCALE GENOMIC DNA]</scope>
    <source>
        <strain evidence="2 3">CCMP1545</strain>
    </source>
</reference>
<dbReference type="PANTHER" id="PTHR12716:SF8">
    <property type="entry name" value="TRANSCRIPTION INITIATION FACTOR IIE SUBUNIT BETA"/>
    <property type="match status" value="1"/>
</dbReference>
<dbReference type="GO" id="GO:0006367">
    <property type="term" value="P:transcription initiation at RNA polymerase II promoter"/>
    <property type="evidence" value="ECO:0007669"/>
    <property type="project" value="InterPro"/>
</dbReference>
<dbReference type="AlphaFoldDB" id="C1MH67"/>
<dbReference type="OrthoDB" id="3907302at2759"/>
<organism evidence="3">
    <name type="scientific">Micromonas pusilla (strain CCMP1545)</name>
    <name type="common">Picoplanktonic green alga</name>
    <dbReference type="NCBI Taxonomy" id="564608"/>
    <lineage>
        <taxon>Eukaryota</taxon>
        <taxon>Viridiplantae</taxon>
        <taxon>Chlorophyta</taxon>
        <taxon>Mamiellophyceae</taxon>
        <taxon>Mamiellales</taxon>
        <taxon>Mamiellaceae</taxon>
        <taxon>Micromonas</taxon>
    </lineage>
</organism>
<dbReference type="KEGG" id="mpp:MICPUCDRAFT_13253"/>
<dbReference type="STRING" id="564608.C1MH67"/>
<keyword evidence="3" id="KW-1185">Reference proteome</keyword>
<accession>C1MH67</accession>
<feature type="region of interest" description="Disordered" evidence="1">
    <location>
        <begin position="156"/>
        <end position="185"/>
    </location>
</feature>
<protein>
    <submittedName>
        <fullName evidence="2">Predicted protein</fullName>
    </submittedName>
</protein>
<sequence>MKQKRVMDLLAKTRKPFNAVELRNELGFPVDVPELWDMLLHNDKLFYDERVKRFSYKAKHALADRREMLAFIQKRQDGVLVEDVVDAYANALDDAEALIEAKLVMTLHNAETRKRVLYPLDDAYEAGDVSETTAGLFHGVELPAEDDAFDAALRAIGEEPAPRRDTRGGKTEDDDEFDAEGNRKIKTKKKRAVNFERMKLTNVHLPEMFKKGAAGDGVDRLDG</sequence>
<dbReference type="EMBL" id="GG663735">
    <property type="protein sequence ID" value="EEH60693.1"/>
    <property type="molecule type" value="Genomic_DNA"/>
</dbReference>
<dbReference type="GeneID" id="9680706"/>
<evidence type="ECO:0000313" key="2">
    <source>
        <dbReference type="EMBL" id="EEH60693.1"/>
    </source>
</evidence>